<evidence type="ECO:0000256" key="1">
    <source>
        <dbReference type="ARBA" id="ARBA00022714"/>
    </source>
</evidence>
<dbReference type="InterPro" id="IPR016208">
    <property type="entry name" value="Ald_Oxase/xanthine_DH-like"/>
</dbReference>
<gene>
    <name evidence="7" type="ORF">CCMP2556_LOCUS13673</name>
</gene>
<comment type="caution">
    <text evidence="7">The sequence shown here is derived from an EMBL/GenBank/DDBJ whole genome shotgun (WGS) entry which is preliminary data.</text>
</comment>
<dbReference type="PANTHER" id="PTHR45444">
    <property type="entry name" value="XANTHINE DEHYDROGENASE"/>
    <property type="match status" value="1"/>
</dbReference>
<dbReference type="SUPFAM" id="SSF47741">
    <property type="entry name" value="CO dehydrogenase ISP C-domain like"/>
    <property type="match status" value="1"/>
</dbReference>
<evidence type="ECO:0000259" key="6">
    <source>
        <dbReference type="PROSITE" id="PS51085"/>
    </source>
</evidence>
<keyword evidence="4" id="KW-0408">Iron</keyword>
<keyword evidence="8" id="KW-1185">Reference proteome</keyword>
<dbReference type="InterPro" id="IPR002888">
    <property type="entry name" value="2Fe-2S-bd"/>
</dbReference>
<dbReference type="InterPro" id="IPR012675">
    <property type="entry name" value="Beta-grasp_dom_sf"/>
</dbReference>
<reference evidence="7 8" key="1">
    <citation type="submission" date="2024-02" db="EMBL/GenBank/DDBJ databases">
        <authorList>
            <person name="Chen Y."/>
            <person name="Shah S."/>
            <person name="Dougan E. K."/>
            <person name="Thang M."/>
            <person name="Chan C."/>
        </authorList>
    </citation>
    <scope>NUCLEOTIDE SEQUENCE [LARGE SCALE GENOMIC DNA]</scope>
</reference>
<dbReference type="Gene3D" id="1.10.150.120">
    <property type="entry name" value="[2Fe-2S]-binding domain"/>
    <property type="match status" value="1"/>
</dbReference>
<evidence type="ECO:0000313" key="7">
    <source>
        <dbReference type="EMBL" id="CAK9019480.1"/>
    </source>
</evidence>
<organism evidence="7 8">
    <name type="scientific">Durusdinium trenchii</name>
    <dbReference type="NCBI Taxonomy" id="1381693"/>
    <lineage>
        <taxon>Eukaryota</taxon>
        <taxon>Sar</taxon>
        <taxon>Alveolata</taxon>
        <taxon>Dinophyceae</taxon>
        <taxon>Suessiales</taxon>
        <taxon>Symbiodiniaceae</taxon>
        <taxon>Durusdinium</taxon>
    </lineage>
</organism>
<dbReference type="PROSITE" id="PS51085">
    <property type="entry name" value="2FE2S_FER_2"/>
    <property type="match status" value="1"/>
</dbReference>
<dbReference type="InterPro" id="IPR001041">
    <property type="entry name" value="2Fe-2S_ferredoxin-type"/>
</dbReference>
<sequence>VEGVPWRTQLSFHVNGKAVKVEDAQPHQTLLWFLREKLGLTGTKLGCGEGGCGACTVTVSQFEDNRVVHRAVNACLAPLCSVDGCQVTTVEGLGTASAPHVAQRRVAELHGSQCGFCTPGIIMSLYTTLCRSPKPTLSEIESSFDGNLCRCTGYRPILDAAKTFCCNKGSCPTTPDTPPSGSPSEEKNVKVWASTAQTIQRALMGWRRKWRRSPFPRP</sequence>
<dbReference type="Proteomes" id="UP001642484">
    <property type="component" value="Unassembled WGS sequence"/>
</dbReference>
<evidence type="ECO:0000313" key="8">
    <source>
        <dbReference type="Proteomes" id="UP001642484"/>
    </source>
</evidence>
<keyword evidence="3" id="KW-0560">Oxidoreductase</keyword>
<dbReference type="EMBL" id="CAXAMN010006869">
    <property type="protein sequence ID" value="CAK9019480.1"/>
    <property type="molecule type" value="Genomic_DNA"/>
</dbReference>
<keyword evidence="1" id="KW-0001">2Fe-2S</keyword>
<proteinExistence type="predicted"/>
<accession>A0ABP0JYE1</accession>
<feature type="domain" description="2Fe-2S ferredoxin-type" evidence="6">
    <location>
        <begin position="8"/>
        <end position="93"/>
    </location>
</feature>
<dbReference type="Pfam" id="PF00111">
    <property type="entry name" value="Fer2"/>
    <property type="match status" value="1"/>
</dbReference>
<evidence type="ECO:0000256" key="2">
    <source>
        <dbReference type="ARBA" id="ARBA00022723"/>
    </source>
</evidence>
<keyword evidence="5" id="KW-0411">Iron-sulfur</keyword>
<dbReference type="Gene3D" id="3.10.20.30">
    <property type="match status" value="1"/>
</dbReference>
<protein>
    <recommendedName>
        <fullName evidence="6">2Fe-2S ferredoxin-type domain-containing protein</fullName>
    </recommendedName>
</protein>
<keyword evidence="2" id="KW-0479">Metal-binding</keyword>
<dbReference type="SUPFAM" id="SSF54292">
    <property type="entry name" value="2Fe-2S ferredoxin-like"/>
    <property type="match status" value="1"/>
</dbReference>
<evidence type="ECO:0000256" key="5">
    <source>
        <dbReference type="ARBA" id="ARBA00023014"/>
    </source>
</evidence>
<dbReference type="InterPro" id="IPR036010">
    <property type="entry name" value="2Fe-2S_ferredoxin-like_sf"/>
</dbReference>
<feature type="non-terminal residue" evidence="7">
    <location>
        <position position="1"/>
    </location>
</feature>
<dbReference type="Pfam" id="PF01799">
    <property type="entry name" value="Fer2_2"/>
    <property type="match status" value="1"/>
</dbReference>
<name>A0ABP0JYE1_9DINO</name>
<dbReference type="PANTHER" id="PTHR45444:SF3">
    <property type="entry name" value="XANTHINE DEHYDROGENASE"/>
    <property type="match status" value="1"/>
</dbReference>
<evidence type="ECO:0000256" key="4">
    <source>
        <dbReference type="ARBA" id="ARBA00023004"/>
    </source>
</evidence>
<dbReference type="InterPro" id="IPR006058">
    <property type="entry name" value="2Fe2S_fd_BS"/>
</dbReference>
<dbReference type="InterPro" id="IPR036884">
    <property type="entry name" value="2Fe-2S-bd_dom_sf"/>
</dbReference>
<dbReference type="PROSITE" id="PS00197">
    <property type="entry name" value="2FE2S_FER_1"/>
    <property type="match status" value="1"/>
</dbReference>
<evidence type="ECO:0000256" key="3">
    <source>
        <dbReference type="ARBA" id="ARBA00023002"/>
    </source>
</evidence>